<organism evidence="3 4">
    <name type="scientific">Pseudoalteromonas piratica</name>
    <dbReference type="NCBI Taxonomy" id="1348114"/>
    <lineage>
        <taxon>Bacteria</taxon>
        <taxon>Pseudomonadati</taxon>
        <taxon>Pseudomonadota</taxon>
        <taxon>Gammaproteobacteria</taxon>
        <taxon>Alteromonadales</taxon>
        <taxon>Pseudoalteromonadaceae</taxon>
        <taxon>Pseudoalteromonas</taxon>
    </lineage>
</organism>
<protein>
    <recommendedName>
        <fullName evidence="2">SPOR domain-containing protein</fullName>
    </recommendedName>
</protein>
<dbReference type="OrthoDB" id="8558195at2"/>
<proteinExistence type="predicted"/>
<feature type="domain" description="SPOR" evidence="2">
    <location>
        <begin position="91"/>
        <end position="173"/>
    </location>
</feature>
<dbReference type="PROSITE" id="PS51724">
    <property type="entry name" value="SPOR"/>
    <property type="match status" value="1"/>
</dbReference>
<accession>A0A0A7EBH8</accession>
<name>A0A0A7EBH8_9GAMM</name>
<evidence type="ECO:0000313" key="4">
    <source>
        <dbReference type="Proteomes" id="UP000030341"/>
    </source>
</evidence>
<dbReference type="InterPro" id="IPR007730">
    <property type="entry name" value="SPOR-like_dom"/>
</dbReference>
<keyword evidence="1" id="KW-1133">Transmembrane helix</keyword>
<dbReference type="SUPFAM" id="SSF110997">
    <property type="entry name" value="Sporulation related repeat"/>
    <property type="match status" value="1"/>
</dbReference>
<dbReference type="PANTHER" id="PTHR38687:SF2">
    <property type="entry name" value="CELL DIVISION PROTEIN FTSN"/>
    <property type="match status" value="1"/>
</dbReference>
<gene>
    <name evidence="3" type="ORF">OM33_01495</name>
</gene>
<keyword evidence="1" id="KW-0812">Transmembrane</keyword>
<evidence type="ECO:0000259" key="2">
    <source>
        <dbReference type="PROSITE" id="PS51724"/>
    </source>
</evidence>
<dbReference type="STRING" id="1348114.OM33_01495"/>
<keyword evidence="4" id="KW-1185">Reference proteome</keyword>
<evidence type="ECO:0000313" key="3">
    <source>
        <dbReference type="EMBL" id="AIY63975.1"/>
    </source>
</evidence>
<dbReference type="InterPro" id="IPR052521">
    <property type="entry name" value="Cell_div_SPOR-domain"/>
</dbReference>
<dbReference type="KEGG" id="pseo:OM33_01495"/>
<dbReference type="Gene3D" id="3.30.70.1070">
    <property type="entry name" value="Sporulation related repeat"/>
    <property type="match status" value="1"/>
</dbReference>
<keyword evidence="1" id="KW-0472">Membrane</keyword>
<dbReference type="RefSeq" id="WP_038637809.1">
    <property type="nucleotide sequence ID" value="NZ_CP009888.1"/>
</dbReference>
<reference evidence="3 4" key="1">
    <citation type="submission" date="2014-11" db="EMBL/GenBank/DDBJ databases">
        <title>Complete Genome Sequence of Pseudoalteromonas sp. Strain OCN003 Isolated from Kaneohe Bay, Oahu, Hawaii.</title>
        <authorList>
            <person name="Beurmann S."/>
            <person name="Videau P."/>
            <person name="Ushijima B."/>
            <person name="Smith A.M."/>
            <person name="Aeby G.S."/>
            <person name="Callahan S.M."/>
            <person name="Belcaid M."/>
        </authorList>
    </citation>
    <scope>NUCLEOTIDE SEQUENCE [LARGE SCALE GENOMIC DNA]</scope>
    <source>
        <strain evidence="3 4">OCN003</strain>
    </source>
</reference>
<dbReference type="Pfam" id="PF05036">
    <property type="entry name" value="SPOR"/>
    <property type="match status" value="1"/>
</dbReference>
<dbReference type="eggNOG" id="COG3087">
    <property type="taxonomic scope" value="Bacteria"/>
</dbReference>
<dbReference type="PANTHER" id="PTHR38687">
    <property type="entry name" value="CELL DIVISION PROTEIN DEDD-RELATED"/>
    <property type="match status" value="1"/>
</dbReference>
<dbReference type="Proteomes" id="UP000030341">
    <property type="component" value="Chromosome 1"/>
</dbReference>
<dbReference type="EMBL" id="CP009888">
    <property type="protein sequence ID" value="AIY63975.1"/>
    <property type="molecule type" value="Genomic_DNA"/>
</dbReference>
<dbReference type="HOGENOM" id="CLU_058902_1_0_6"/>
<feature type="transmembrane region" description="Helical" evidence="1">
    <location>
        <begin position="21"/>
        <end position="45"/>
    </location>
</feature>
<dbReference type="InterPro" id="IPR036680">
    <property type="entry name" value="SPOR-like_sf"/>
</dbReference>
<sequence length="173" mass="19592">MAQRDYVNKKRTQKKPATNKRPFPVAALLVAVVLVSAGIYGLYFITTNSDVKASKQASQKAPTSAPKPKPKKPEFIDEIENAKIEVEVEEQEQKGPYYMQCASLRNRDDAEALKAQIAFKTGLIADVDRTEGKNGVWYRVRIQPFDTKRLAESANNQIKRARMSRCQIYLMPK</sequence>
<dbReference type="AlphaFoldDB" id="A0A0A7EBH8"/>
<dbReference type="GO" id="GO:0042834">
    <property type="term" value="F:peptidoglycan binding"/>
    <property type="evidence" value="ECO:0007669"/>
    <property type="project" value="InterPro"/>
</dbReference>
<evidence type="ECO:0000256" key="1">
    <source>
        <dbReference type="SAM" id="Phobius"/>
    </source>
</evidence>